<name>A0A425XXC2_9BACT</name>
<organism evidence="2 3">
    <name type="scientific">Ancylomarina euxinus</name>
    <dbReference type="NCBI Taxonomy" id="2283627"/>
    <lineage>
        <taxon>Bacteria</taxon>
        <taxon>Pseudomonadati</taxon>
        <taxon>Bacteroidota</taxon>
        <taxon>Bacteroidia</taxon>
        <taxon>Marinilabiliales</taxon>
        <taxon>Marinifilaceae</taxon>
        <taxon>Ancylomarina</taxon>
    </lineage>
</organism>
<accession>A0A425XXC2</accession>
<dbReference type="Proteomes" id="UP000285794">
    <property type="component" value="Unassembled WGS sequence"/>
</dbReference>
<keyword evidence="1" id="KW-1133">Transmembrane helix</keyword>
<dbReference type="AlphaFoldDB" id="A0A425XXC2"/>
<gene>
    <name evidence="2" type="ORF">DWB61_15505</name>
</gene>
<dbReference type="RefSeq" id="WP_125031797.1">
    <property type="nucleotide sequence ID" value="NZ_JAPXVP010000018.1"/>
</dbReference>
<keyword evidence="1" id="KW-0812">Transmembrane</keyword>
<evidence type="ECO:0000313" key="3">
    <source>
        <dbReference type="Proteomes" id="UP000285794"/>
    </source>
</evidence>
<dbReference type="EMBL" id="QQWG01000021">
    <property type="protein sequence ID" value="RRG19316.1"/>
    <property type="molecule type" value="Genomic_DNA"/>
</dbReference>
<dbReference type="OrthoDB" id="1440808at2"/>
<evidence type="ECO:0000313" key="2">
    <source>
        <dbReference type="EMBL" id="RRG19316.1"/>
    </source>
</evidence>
<feature type="transmembrane region" description="Helical" evidence="1">
    <location>
        <begin position="122"/>
        <end position="140"/>
    </location>
</feature>
<evidence type="ECO:0000256" key="1">
    <source>
        <dbReference type="SAM" id="Phobius"/>
    </source>
</evidence>
<keyword evidence="1" id="KW-0472">Membrane</keyword>
<reference evidence="2 3" key="1">
    <citation type="submission" date="2018-07" db="EMBL/GenBank/DDBJ databases">
        <title>Draft genome sequence of Ancylomarina sp. M1P.</title>
        <authorList>
            <person name="Yadav S."/>
            <person name="Villanueva L."/>
            <person name="Damste J.S.S."/>
        </authorList>
    </citation>
    <scope>NUCLEOTIDE SEQUENCE [LARGE SCALE GENOMIC DNA]</scope>
    <source>
        <strain evidence="2 3">M1P</strain>
    </source>
</reference>
<protein>
    <submittedName>
        <fullName evidence="2">Uncharacterized protein</fullName>
    </submittedName>
</protein>
<comment type="caution">
    <text evidence="2">The sequence shown here is derived from an EMBL/GenBank/DDBJ whole genome shotgun (WGS) entry which is preliminary data.</text>
</comment>
<sequence>MKDNIYIKALEIGFRNETTGISFDDVVKELGLVEKLKDESFRVNFAIWFYTNFYHKDLESLALSSKTGGPIGNHYRISKSRIKDVDDCSADKSYIKGESIQKYIDYLEIKESRESSQTAKKISYISIGIAILSIFLSPFISRIIPEKPKQVIVTENRDKTDDAEILERLTKIDSTINSTIIKLSLIADKNVEVPIKKRAKVNSVKH</sequence>
<proteinExistence type="predicted"/>
<keyword evidence="3" id="KW-1185">Reference proteome</keyword>